<reference evidence="2" key="1">
    <citation type="submission" date="2021-06" db="EMBL/GenBank/DDBJ databases">
        <authorList>
            <person name="Kallberg Y."/>
            <person name="Tangrot J."/>
            <person name="Rosling A."/>
        </authorList>
    </citation>
    <scope>NUCLEOTIDE SEQUENCE</scope>
    <source>
        <strain evidence="2">BR232B</strain>
    </source>
</reference>
<organism evidence="2 3">
    <name type="scientific">Paraglomus brasilianum</name>
    <dbReference type="NCBI Taxonomy" id="144538"/>
    <lineage>
        <taxon>Eukaryota</taxon>
        <taxon>Fungi</taxon>
        <taxon>Fungi incertae sedis</taxon>
        <taxon>Mucoromycota</taxon>
        <taxon>Glomeromycotina</taxon>
        <taxon>Glomeromycetes</taxon>
        <taxon>Paraglomerales</taxon>
        <taxon>Paraglomeraceae</taxon>
        <taxon>Paraglomus</taxon>
    </lineage>
</organism>
<evidence type="ECO:0000313" key="3">
    <source>
        <dbReference type="Proteomes" id="UP000789739"/>
    </source>
</evidence>
<name>A0A9N9DUG7_9GLOM</name>
<gene>
    <name evidence="2" type="ORF">PBRASI_LOCUS10135</name>
</gene>
<dbReference type="OrthoDB" id="2349456at2759"/>
<sequence length="310" mass="35486">MSHKTLTLGNLDEPNIDISDDEEYDEPNIDILDDDNLFESDENINYSSEEDDNEENDEVDEHNYEEEDDIPAPTTKSSEELTPCVVMINRNGVIERCGAKNTSNQKRLWNLIGTWEVDTKTVNEMKERTDRLGVCTTHFHYDQNNLHPRGLKQMKSYETGVIRHFRCTLCKKYFRTFCRIYGCDVHCWSFAGKTTQIPCIGQYKCPMVKAFPLLIQKTESARQMQYVCCACYASQGGHLHDQKAMGDDDTECTPNKHAKNARKTVKILGELMLNAAETKDDAFNDRLSKLAAPMLKVFQEPSTTEIELPS</sequence>
<evidence type="ECO:0000313" key="2">
    <source>
        <dbReference type="EMBL" id="CAG8648156.1"/>
    </source>
</evidence>
<evidence type="ECO:0000256" key="1">
    <source>
        <dbReference type="SAM" id="MobiDB-lite"/>
    </source>
</evidence>
<feature type="region of interest" description="Disordered" evidence="1">
    <location>
        <begin position="1"/>
        <end position="77"/>
    </location>
</feature>
<accession>A0A9N9DUG7</accession>
<feature type="non-terminal residue" evidence="2">
    <location>
        <position position="310"/>
    </location>
</feature>
<dbReference type="AlphaFoldDB" id="A0A9N9DUG7"/>
<feature type="compositionally biased region" description="Acidic residues" evidence="1">
    <location>
        <begin position="14"/>
        <end position="70"/>
    </location>
</feature>
<protein>
    <submittedName>
        <fullName evidence="2">9870_t:CDS:1</fullName>
    </submittedName>
</protein>
<keyword evidence="3" id="KW-1185">Reference proteome</keyword>
<proteinExistence type="predicted"/>
<comment type="caution">
    <text evidence="2">The sequence shown here is derived from an EMBL/GenBank/DDBJ whole genome shotgun (WGS) entry which is preliminary data.</text>
</comment>
<dbReference type="EMBL" id="CAJVPI010002708">
    <property type="protein sequence ID" value="CAG8648156.1"/>
    <property type="molecule type" value="Genomic_DNA"/>
</dbReference>
<dbReference type="Proteomes" id="UP000789739">
    <property type="component" value="Unassembled WGS sequence"/>
</dbReference>